<dbReference type="InterPro" id="IPR029261">
    <property type="entry name" value="Transposase_Znf"/>
</dbReference>
<dbReference type="Pfam" id="PF14690">
    <property type="entry name" value="Zn_ribbon_ISL3"/>
    <property type="match status" value="1"/>
</dbReference>
<dbReference type="PANTHER" id="PTHR33498">
    <property type="entry name" value="TRANSPOSASE FOR INSERTION SEQUENCE ELEMENT IS1557"/>
    <property type="match status" value="1"/>
</dbReference>
<dbReference type="PANTHER" id="PTHR33498:SF1">
    <property type="entry name" value="TRANSPOSASE FOR INSERTION SEQUENCE ELEMENT IS1557"/>
    <property type="match status" value="1"/>
</dbReference>
<feature type="domain" description="Transposase IS204/IS1001/IS1096/IS1165 zinc-finger" evidence="2">
    <location>
        <begin position="38"/>
        <end position="78"/>
    </location>
</feature>
<dbReference type="NCBIfam" id="NF033550">
    <property type="entry name" value="transpos_ISL3"/>
    <property type="match status" value="1"/>
</dbReference>
<organism evidence="3 5">
    <name type="scientific">Dyadobacter subterraneus</name>
    <dbReference type="NCBI Taxonomy" id="2773304"/>
    <lineage>
        <taxon>Bacteria</taxon>
        <taxon>Pseudomonadati</taxon>
        <taxon>Bacteroidota</taxon>
        <taxon>Cytophagia</taxon>
        <taxon>Cytophagales</taxon>
        <taxon>Spirosomataceae</taxon>
        <taxon>Dyadobacter</taxon>
    </lineage>
</organism>
<reference evidence="5" key="1">
    <citation type="submission" date="2023-07" db="EMBL/GenBank/DDBJ databases">
        <title>Dyadobacter sp. nov 'subterranea' isolated from contaminted grondwater.</title>
        <authorList>
            <person name="Szabo I."/>
            <person name="Al-Omari J."/>
            <person name="Szerdahelyi S.G."/>
            <person name="Rado J."/>
        </authorList>
    </citation>
    <scope>NUCLEOTIDE SEQUENCE [LARGE SCALE GENOMIC DNA]</scope>
    <source>
        <strain evidence="4 5">UP-52</strain>
    </source>
</reference>
<sequence length="555" mass="62627">MSISHFVLPAGIRFGQVSIKHNSSGVLITALSAQKYSPCPICNVRSKTIHSYYHRKLADLSIAGNKVQVLLHCRKFFCGNTKCYRKVFTERFTNELLTYARRFCRTTKTLAKIGLELGGNKGSAISRAIACPISPATMIRTVKKICYCTDQQTSGVIGVDDWAFKKGRNYGTVIVDLVNARIVDLLGDREAETLANWLEKHPEVHTVSRDRASAYALGIRKGAPQAVQVADRFHLLVNLRDALQRSFHKHSAVLKAAFKEFTEQKNPDKPQYVEEISEHSIIKPSVHTPENTSLFTGNVSLQRQFKFEKAKELYSKGYDIGPIAKHLNASRRSIRKYIRLDVLPARTEPVYSPLMSNFDKFRQYLSANYKPGLTTYRQLHQTIVANGFNGKYSSFCDRMNQLVKGGEMQFVSQNENIALKPLPDIKIWSITKLSFMALSDVDKLNVTDKEFLDFLYRSSSIISEASELASQFKKLFYTKEPGSLQKWIERAIKSDSSLKTFAKGILLDYEAVNQAVISSISNGQVEGQVNKLKTIKRKMYGRAGFDLLKTMVLAN</sequence>
<dbReference type="EMBL" id="JACYGY010000001">
    <property type="protein sequence ID" value="MBE9461909.1"/>
    <property type="molecule type" value="Genomic_DNA"/>
</dbReference>
<evidence type="ECO:0000313" key="4">
    <source>
        <dbReference type="EMBL" id="MBE9461947.1"/>
    </source>
</evidence>
<feature type="domain" description="Transposase IS204/IS1001/IS1096/IS1165 DDE" evidence="1">
    <location>
        <begin position="157"/>
        <end position="254"/>
    </location>
</feature>
<evidence type="ECO:0000313" key="5">
    <source>
        <dbReference type="Proteomes" id="UP000634134"/>
    </source>
</evidence>
<comment type="caution">
    <text evidence="3">The sequence shown here is derived from an EMBL/GenBank/DDBJ whole genome shotgun (WGS) entry which is preliminary data.</text>
</comment>
<evidence type="ECO:0000313" key="3">
    <source>
        <dbReference type="EMBL" id="MBE9461909.1"/>
    </source>
</evidence>
<dbReference type="RefSeq" id="WP_194120152.1">
    <property type="nucleotide sequence ID" value="NZ_JACYGY010000001.1"/>
</dbReference>
<feature type="domain" description="Transposase IS204/IS1001/IS1096/IS1165 DDE" evidence="1">
    <location>
        <begin position="433"/>
        <end position="550"/>
    </location>
</feature>
<dbReference type="InterPro" id="IPR047951">
    <property type="entry name" value="Transpos_ISL3"/>
</dbReference>
<accession>A0ABR9W8U9</accession>
<dbReference type="InterPro" id="IPR002560">
    <property type="entry name" value="Transposase_DDE"/>
</dbReference>
<name>A0ABR9W8U9_9BACT</name>
<gene>
    <name evidence="3" type="ORF">IEE83_08440</name>
    <name evidence="4" type="ORF">IEE83_08640</name>
</gene>
<proteinExistence type="predicted"/>
<dbReference type="Pfam" id="PF01610">
    <property type="entry name" value="DDE_Tnp_ISL3"/>
    <property type="match status" value="2"/>
</dbReference>
<reference evidence="3" key="2">
    <citation type="submission" date="2024-05" db="EMBL/GenBank/DDBJ databases">
        <title>Dyadobacter sp. nov 'subterranea' isolated from contaminted grondwater.</title>
        <authorList>
            <person name="Szabo I."/>
            <person name="Al-Omari J."/>
            <person name="Szerdahelyi S.G."/>
            <person name="Rado J."/>
        </authorList>
    </citation>
    <scope>NUCLEOTIDE SEQUENCE</scope>
    <source>
        <strain evidence="3">UP-52</strain>
    </source>
</reference>
<dbReference type="EMBL" id="JACYGY010000001">
    <property type="protein sequence ID" value="MBE9461947.1"/>
    <property type="molecule type" value="Genomic_DNA"/>
</dbReference>
<evidence type="ECO:0000259" key="2">
    <source>
        <dbReference type="Pfam" id="PF14690"/>
    </source>
</evidence>
<protein>
    <submittedName>
        <fullName evidence="3">ISL3 family transposase</fullName>
    </submittedName>
</protein>
<dbReference type="Proteomes" id="UP000634134">
    <property type="component" value="Unassembled WGS sequence"/>
</dbReference>
<keyword evidence="5" id="KW-1185">Reference proteome</keyword>
<evidence type="ECO:0000259" key="1">
    <source>
        <dbReference type="Pfam" id="PF01610"/>
    </source>
</evidence>